<evidence type="ECO:0000256" key="6">
    <source>
        <dbReference type="SAM" id="MobiDB-lite"/>
    </source>
</evidence>
<dbReference type="Proteomes" id="UP000268014">
    <property type="component" value="Unassembled WGS sequence"/>
</dbReference>
<feature type="region of interest" description="Disordered" evidence="6">
    <location>
        <begin position="646"/>
        <end position="674"/>
    </location>
</feature>
<feature type="region of interest" description="Disordered" evidence="6">
    <location>
        <begin position="230"/>
        <end position="284"/>
    </location>
</feature>
<dbReference type="Pfam" id="PF00928">
    <property type="entry name" value="Adap_comp_sub"/>
    <property type="match status" value="1"/>
</dbReference>
<evidence type="ECO:0000313" key="11">
    <source>
        <dbReference type="WBParaSite" id="HPLM_0000381101-mRNA-1"/>
    </source>
</evidence>
<dbReference type="FunFam" id="2.60.40.1170:FF:000018">
    <property type="entry name" value="stonin-2 isoform X2"/>
    <property type="match status" value="1"/>
</dbReference>
<protein>
    <submittedName>
        <fullName evidence="11">SH2 domain-containing protein</fullName>
    </submittedName>
</protein>
<evidence type="ECO:0000256" key="5">
    <source>
        <dbReference type="ARBA" id="ARBA00022737"/>
    </source>
</evidence>
<dbReference type="PROSITE" id="PS51072">
    <property type="entry name" value="MHD"/>
    <property type="match status" value="1"/>
</dbReference>
<dbReference type="GO" id="GO:0005737">
    <property type="term" value="C:cytoplasm"/>
    <property type="evidence" value="ECO:0007669"/>
    <property type="project" value="UniProtKB-SubCell"/>
</dbReference>
<evidence type="ECO:0000256" key="1">
    <source>
        <dbReference type="ARBA" id="ARBA00004496"/>
    </source>
</evidence>
<feature type="region of interest" description="Disordered" evidence="6">
    <location>
        <begin position="530"/>
        <end position="580"/>
    </location>
</feature>
<accession>A0A0N4W286</accession>
<sequence length="1441" mass="162256">MRSFTESIECDLPPAPELPAQLDIDRISMRTSDTNETIVEVKPTTTVDPSLGETQKYKMSVPGPGHSEQPHYRWLAIRRDSLFLEIRWFAECSRMKFKCFLSDTIEVKEEKKIRVSIPTTSRRRKSDMPYSDFYGSISSQMPPQVRLSRGCVSGRTTPLNDYEGDILEENPQYKNKAPPHPVVHRRTSIEWENFEEAKGTVFHGLILGKSIVAICCFSFHEPMFSEDMSEERKRALAAKSMPSEESKADQPRASNGHQATDEPESELEAPVPHVDATPAPPTDATTGYIWNYETQQWDVDPNYDPSQHQTADYAYQYDGYRQSFTSFFSATGQGDGYTYPEGTYDQTYGQTYAYDQNDTYTITDTSAYGQGASGYAGYDQHYGYDQTGTHTGYETTAIAYDQQYTDAQGNGYVDPSYYHAGYDQNPVEYSEPSASYGSSSAAASAGGYGYDQSGTDYGNSAAAGQATYSTYPQEYSTDYSNYQYSTEQPAQGEPQFYGSSVCFQIMKSLGRRCFSFSDYSGGYHVQSQASTTSVATTHLPPPRPPPAASPSPTAPPPRPGPPSPRPPSPAKPAEPEPEEDAWTQFKKLTEKVTVAVKSTEGTLKTLSETTAVKEIKDESYLGQVGGTQGYVDNIAQKEIHRLAEQKQHEKMLKKKLKQQGKKAPSPTFDPDEEANLDRAAQELAMKMASMRTDLGVRSLLKQSSLAGAQQDSAGSVEHASPLLANFLLAPDEPKVTAPAWADFESSAPELPPSESGFFSNKDSNNANDLSTQDSYDPFIIPTQFKPERDPFAPPDKDLIDEEYDPFAVQPAEDLLAAAKAKAEQARLAKEANDDHWFFRQSPDLSTPTPEGGSPVTSPTHRPDAFEDDFKCEGMDLETPTPLYDEDDSEPLTEFVPKFTGEGWELMVRHPLKKKTFMAERFWKPCYVRLQGNNLLVYNAKTDNKPIQELLLQASYSLSDTTLQAYDVYGKIHTVKLQYVLYKEKVGIRPGQISRLVDGHITKYGLPLEHTAQCTVLLKFGSLTYGELQSFVTTIEDILFKCPAKRDTKPVYKQDEVQSPLAWFLMKKLDLSPTLLPGLRHWLSYSGNRSERSKETRKDILPMYTERWIRFEEVEFHSTVDKAAFDSEHVIRLSPPDGCFFEVMRFRIRPPKNREKALSIKAVMKIAGSKVEIRIEAMAAAQIEKSRGGKSTRRQIPCEDIAIRFPIPEAWIYIFREERHWGVGSVHSKKLRPGKVKNLKDRLLGAVQSNETNLIECAIGEAKYEHVYRSLVWRIPRIPEKHHAAYKSHLLRCRFELSSFDLMPEAFLPRCDVDFTMPLATVSNTVVRSVSVEQHEDSDRVEKFVRYVAKCQYKVEIDYVQCADLEVDTLDPTTNPDEVMNTVPELHQPAFQPAEVEQLYRIEFTDAEVGRTQQGDDSSSDDDDDKGHKMPIIQIDMKNYGY</sequence>
<dbReference type="SUPFAM" id="SSF49447">
    <property type="entry name" value="Second domain of Mu2 adaptin subunit (ap50) of ap2 adaptor"/>
    <property type="match status" value="1"/>
</dbReference>
<evidence type="ECO:0000313" key="9">
    <source>
        <dbReference type="EMBL" id="VDO21728.1"/>
    </source>
</evidence>
<feature type="compositionally biased region" description="Basic residues" evidence="6">
    <location>
        <begin position="651"/>
        <end position="660"/>
    </location>
</feature>
<feature type="region of interest" description="Disordered" evidence="6">
    <location>
        <begin position="838"/>
        <end position="861"/>
    </location>
</feature>
<feature type="region of interest" description="Disordered" evidence="6">
    <location>
        <begin position="1406"/>
        <end position="1431"/>
    </location>
</feature>
<feature type="compositionally biased region" description="Low complexity" evidence="6">
    <location>
        <begin position="269"/>
        <end position="284"/>
    </location>
</feature>
<feature type="compositionally biased region" description="Low complexity" evidence="6">
    <location>
        <begin position="744"/>
        <end position="755"/>
    </location>
</feature>
<feature type="compositionally biased region" description="Polar residues" evidence="6">
    <location>
        <begin position="756"/>
        <end position="774"/>
    </location>
</feature>
<dbReference type="PROSITE" id="PS51070">
    <property type="entry name" value="SHD"/>
    <property type="match status" value="1"/>
</dbReference>
<evidence type="ECO:0000256" key="4">
    <source>
        <dbReference type="ARBA" id="ARBA00022583"/>
    </source>
</evidence>
<dbReference type="STRING" id="6290.A0A0N4W286"/>
<dbReference type="Gene3D" id="2.60.40.1170">
    <property type="entry name" value="Mu homology domain, subdomain B"/>
    <property type="match status" value="3"/>
</dbReference>
<keyword evidence="4" id="KW-0254">Endocytosis</keyword>
<dbReference type="InterPro" id="IPR028565">
    <property type="entry name" value="MHD"/>
</dbReference>
<evidence type="ECO:0000259" key="8">
    <source>
        <dbReference type="PROSITE" id="PS51072"/>
    </source>
</evidence>
<feature type="compositionally biased region" description="Pro residues" evidence="6">
    <location>
        <begin position="539"/>
        <end position="572"/>
    </location>
</feature>
<dbReference type="PANTHER" id="PTHR10529">
    <property type="entry name" value="AP COMPLEX SUBUNIT MU"/>
    <property type="match status" value="1"/>
</dbReference>
<dbReference type="InterPro" id="IPR036168">
    <property type="entry name" value="AP2_Mu_C_sf"/>
</dbReference>
<dbReference type="FunFam" id="2.60.40.1170:FF:000016">
    <property type="entry name" value="AP-1 complex subunit mu"/>
    <property type="match status" value="1"/>
</dbReference>
<reference evidence="11" key="1">
    <citation type="submission" date="2016-04" db="UniProtKB">
        <authorList>
            <consortium name="WormBaseParasite"/>
        </authorList>
    </citation>
    <scope>IDENTIFICATION</scope>
</reference>
<feature type="region of interest" description="Disordered" evidence="6">
    <location>
        <begin position="739"/>
        <end position="798"/>
    </location>
</feature>
<dbReference type="InterPro" id="IPR050431">
    <property type="entry name" value="Adaptor_comp_med_subunit"/>
</dbReference>
<evidence type="ECO:0000313" key="10">
    <source>
        <dbReference type="Proteomes" id="UP000268014"/>
    </source>
</evidence>
<organism evidence="11">
    <name type="scientific">Haemonchus placei</name>
    <name type="common">Barber's pole worm</name>
    <dbReference type="NCBI Taxonomy" id="6290"/>
    <lineage>
        <taxon>Eukaryota</taxon>
        <taxon>Metazoa</taxon>
        <taxon>Ecdysozoa</taxon>
        <taxon>Nematoda</taxon>
        <taxon>Chromadorea</taxon>
        <taxon>Rhabditida</taxon>
        <taxon>Rhabditina</taxon>
        <taxon>Rhabditomorpha</taxon>
        <taxon>Strongyloidea</taxon>
        <taxon>Trichostrongylidae</taxon>
        <taxon>Haemonchus</taxon>
    </lineage>
</organism>
<gene>
    <name evidence="9" type="ORF">HPLM_LOCUS3803</name>
</gene>
<feature type="compositionally biased region" description="Basic and acidic residues" evidence="6">
    <location>
        <begin position="785"/>
        <end position="797"/>
    </location>
</feature>
<name>A0A0N4W286_HAEPC</name>
<proteinExistence type="inferred from homology"/>
<dbReference type="OMA" id="CEGMDLE"/>
<dbReference type="EMBL" id="UZAF01016148">
    <property type="protein sequence ID" value="VDO21728.1"/>
    <property type="molecule type" value="Genomic_DNA"/>
</dbReference>
<feature type="compositionally biased region" description="Polar residues" evidence="6">
    <location>
        <begin position="842"/>
        <end position="859"/>
    </location>
</feature>
<comment type="similarity">
    <text evidence="2">Belongs to the Stoned B family.</text>
</comment>
<dbReference type="GO" id="GO:0006897">
    <property type="term" value="P:endocytosis"/>
    <property type="evidence" value="ECO:0007669"/>
    <property type="project" value="UniProtKB-KW"/>
</dbReference>
<comment type="subcellular location">
    <subcellularLocation>
        <location evidence="1">Cytoplasm</location>
    </subcellularLocation>
</comment>
<evidence type="ECO:0000256" key="3">
    <source>
        <dbReference type="ARBA" id="ARBA00022490"/>
    </source>
</evidence>
<evidence type="ECO:0000256" key="2">
    <source>
        <dbReference type="ARBA" id="ARBA00005579"/>
    </source>
</evidence>
<feature type="domain" description="SHD" evidence="7">
    <location>
        <begin position="902"/>
        <end position="1049"/>
    </location>
</feature>
<reference evidence="9 10" key="2">
    <citation type="submission" date="2018-11" db="EMBL/GenBank/DDBJ databases">
        <authorList>
            <consortium name="Pathogen Informatics"/>
        </authorList>
    </citation>
    <scope>NUCLEOTIDE SEQUENCE [LARGE SCALE GENOMIC DNA]</scope>
    <source>
        <strain evidence="9 10">MHpl1</strain>
    </source>
</reference>
<keyword evidence="5" id="KW-0677">Repeat</keyword>
<dbReference type="InterPro" id="IPR012320">
    <property type="entry name" value="SHD_dom"/>
</dbReference>
<dbReference type="OrthoDB" id="10063141at2759"/>
<keyword evidence="10" id="KW-1185">Reference proteome</keyword>
<feature type="domain" description="MHD" evidence="8">
    <location>
        <begin position="1035"/>
        <end position="1357"/>
    </location>
</feature>
<evidence type="ECO:0000259" key="7">
    <source>
        <dbReference type="PROSITE" id="PS51070"/>
    </source>
</evidence>
<dbReference type="WBParaSite" id="HPLM_0000381101-mRNA-1">
    <property type="protein sequence ID" value="HPLM_0000381101-mRNA-1"/>
    <property type="gene ID" value="HPLM_0000381101"/>
</dbReference>
<keyword evidence="3" id="KW-0963">Cytoplasm</keyword>